<name>A0A381W2X6_9ZZZZ</name>
<reference evidence="1" key="1">
    <citation type="submission" date="2018-05" db="EMBL/GenBank/DDBJ databases">
        <authorList>
            <person name="Lanie J.A."/>
            <person name="Ng W.-L."/>
            <person name="Kazmierczak K.M."/>
            <person name="Andrzejewski T.M."/>
            <person name="Davidsen T.M."/>
            <person name="Wayne K.J."/>
            <person name="Tettelin H."/>
            <person name="Glass J.I."/>
            <person name="Rusch D."/>
            <person name="Podicherti R."/>
            <person name="Tsui H.-C.T."/>
            <person name="Winkler M.E."/>
        </authorList>
    </citation>
    <scope>NUCLEOTIDE SEQUENCE</scope>
</reference>
<dbReference type="AlphaFoldDB" id="A0A381W2X6"/>
<sequence>SSLNLCMAEAHYYLGQITEAFNICVLLGKNFTAVSETSDTANVNAHYDNTSINGLVKATIANPDQLLIAVDNATIDGLNYEVSDVSEGTANFDIVGNPVPEIGDTVFVEYAYTYDYPSFMFELLSIITE</sequence>
<dbReference type="EMBL" id="UINC01010395">
    <property type="protein sequence ID" value="SVA46243.1"/>
    <property type="molecule type" value="Genomic_DNA"/>
</dbReference>
<protein>
    <submittedName>
        <fullName evidence="1">Uncharacterized protein</fullName>
    </submittedName>
</protein>
<gene>
    <name evidence="1" type="ORF">METZ01_LOCUS99097</name>
</gene>
<proteinExistence type="predicted"/>
<accession>A0A381W2X6</accession>
<evidence type="ECO:0000313" key="1">
    <source>
        <dbReference type="EMBL" id="SVA46243.1"/>
    </source>
</evidence>
<organism evidence="1">
    <name type="scientific">marine metagenome</name>
    <dbReference type="NCBI Taxonomy" id="408172"/>
    <lineage>
        <taxon>unclassified sequences</taxon>
        <taxon>metagenomes</taxon>
        <taxon>ecological metagenomes</taxon>
    </lineage>
</organism>
<feature type="non-terminal residue" evidence="1">
    <location>
        <position position="1"/>
    </location>
</feature>